<organism evidence="2 3">
    <name type="scientific">Caerostris extrusa</name>
    <name type="common">Bark spider</name>
    <name type="synonym">Caerostris bankana</name>
    <dbReference type="NCBI Taxonomy" id="172846"/>
    <lineage>
        <taxon>Eukaryota</taxon>
        <taxon>Metazoa</taxon>
        <taxon>Ecdysozoa</taxon>
        <taxon>Arthropoda</taxon>
        <taxon>Chelicerata</taxon>
        <taxon>Arachnida</taxon>
        <taxon>Araneae</taxon>
        <taxon>Araneomorphae</taxon>
        <taxon>Entelegynae</taxon>
        <taxon>Araneoidea</taxon>
        <taxon>Araneidae</taxon>
        <taxon>Caerostris</taxon>
    </lineage>
</organism>
<evidence type="ECO:0000313" key="2">
    <source>
        <dbReference type="EMBL" id="GIX87369.1"/>
    </source>
</evidence>
<dbReference type="EMBL" id="BPLR01021231">
    <property type="protein sequence ID" value="GIX87369.1"/>
    <property type="molecule type" value="Genomic_DNA"/>
</dbReference>
<dbReference type="Proteomes" id="UP001054945">
    <property type="component" value="Unassembled WGS sequence"/>
</dbReference>
<feature type="signal peptide" evidence="1">
    <location>
        <begin position="1"/>
        <end position="25"/>
    </location>
</feature>
<feature type="chain" id="PRO_5043797621" description="Secreted protein" evidence="1">
    <location>
        <begin position="26"/>
        <end position="76"/>
    </location>
</feature>
<sequence>MTSRSFHLIIIYLAFSSFREGGGQGEGDAPITDGISGRRGLGSRICNGLGFHSGAFSAWVCLCQVDFLEGSELRGG</sequence>
<dbReference type="AlphaFoldDB" id="A0AAV4NRF6"/>
<protein>
    <recommendedName>
        <fullName evidence="4">Secreted protein</fullName>
    </recommendedName>
</protein>
<name>A0AAV4NRF6_CAEEX</name>
<gene>
    <name evidence="2" type="ORF">CEXT_726051</name>
</gene>
<comment type="caution">
    <text evidence="2">The sequence shown here is derived from an EMBL/GenBank/DDBJ whole genome shotgun (WGS) entry which is preliminary data.</text>
</comment>
<accession>A0AAV4NRF6</accession>
<proteinExistence type="predicted"/>
<evidence type="ECO:0000313" key="3">
    <source>
        <dbReference type="Proteomes" id="UP001054945"/>
    </source>
</evidence>
<evidence type="ECO:0000256" key="1">
    <source>
        <dbReference type="SAM" id="SignalP"/>
    </source>
</evidence>
<keyword evidence="1" id="KW-0732">Signal</keyword>
<keyword evidence="3" id="KW-1185">Reference proteome</keyword>
<reference evidence="2 3" key="1">
    <citation type="submission" date="2021-06" db="EMBL/GenBank/DDBJ databases">
        <title>Caerostris extrusa draft genome.</title>
        <authorList>
            <person name="Kono N."/>
            <person name="Arakawa K."/>
        </authorList>
    </citation>
    <scope>NUCLEOTIDE SEQUENCE [LARGE SCALE GENOMIC DNA]</scope>
</reference>
<evidence type="ECO:0008006" key="4">
    <source>
        <dbReference type="Google" id="ProtNLM"/>
    </source>
</evidence>